<feature type="region of interest" description="Disordered" evidence="2">
    <location>
        <begin position="1"/>
        <end position="125"/>
    </location>
</feature>
<keyword evidence="1" id="KW-0175">Coiled coil</keyword>
<reference evidence="3" key="1">
    <citation type="journal article" date="2020" name="BMC Genomics">
        <title>Correction to: Identification and distribution of gene clusters required for synthesis of sphingolipid metabolism inhibitors in diverse species of the filamentous fungus Fusarium.</title>
        <authorList>
            <person name="Kim H.S."/>
            <person name="Lohmar J.M."/>
            <person name="Busman M."/>
            <person name="Brown D.W."/>
            <person name="Naumann T.A."/>
            <person name="Divon H.H."/>
            <person name="Lysoe E."/>
            <person name="Uhlig S."/>
            <person name="Proctor R.H."/>
        </authorList>
    </citation>
    <scope>NUCLEOTIDE SEQUENCE</scope>
    <source>
        <strain evidence="3">NRRL 22465</strain>
    </source>
</reference>
<evidence type="ECO:0000313" key="4">
    <source>
        <dbReference type="Proteomes" id="UP000635477"/>
    </source>
</evidence>
<dbReference type="Proteomes" id="UP000635477">
    <property type="component" value="Unassembled WGS sequence"/>
</dbReference>
<feature type="compositionally biased region" description="Basic and acidic residues" evidence="2">
    <location>
        <begin position="476"/>
        <end position="495"/>
    </location>
</feature>
<dbReference type="AlphaFoldDB" id="A0A8H4UQF8"/>
<evidence type="ECO:0000256" key="2">
    <source>
        <dbReference type="SAM" id="MobiDB-lite"/>
    </source>
</evidence>
<gene>
    <name evidence="3" type="ORF">FZEAL_2946</name>
</gene>
<keyword evidence="4" id="KW-1185">Reference proteome</keyword>
<feature type="compositionally biased region" description="Low complexity" evidence="2">
    <location>
        <begin position="93"/>
        <end position="105"/>
    </location>
</feature>
<sequence length="653" mass="74176">MDSEEPQVESNSPSDEFPKHKLQQQTRAHLLPASDGSWRPGRSSANREINLGLHRSQQLQKESPACSKGGNEGTTLTGNKRKQDQQQDSFRGTSETANTQTTTEPSSKRPRRPIPSDWKPPLAVGASLGDSLSRLEEAERSVVQWEAILDNSRKTEPFADLSSIEKQLEKVRRQFNEMEECDENTIPIDELESTKRMRVDERLGVLNEALMQSKCPTGDVNIRVAIEAYREGSIQCWDKWTLLYAGQIVDHCSSYDSFTQDRQERLNRYSEEHGQGWLWFEPPLAPSADSQPDQLMAATWAQPSKDGGKLSGGLHHALDITMGFRRVKGFHSRLSSLLSAEVKTPSISDTGKVLLYKTRQRHPYQKLPKEMCFVEDDVSAPRCFFMMQLDSGASHPCLYNTDLDLLGINRDAYPAQTTVTVNTANGHVRAAVYEMRVDVCRHNGQSLVGDEPVWPNDRHELGGIVPVMVLVESSTDESKPLSEGELEMRQRRGDDVSEEGLANRKKSSKEVRLSGMLPFQVCYSAGAPGMKLWFGEDRRDVLGADRMPGQRRWERHKIAKFVRRPREADALEERPRVIFDHRFDGKRVYDADARDHTGASSLSIVDEEEVRRFWLEPREVKKLQPLKHQVKRVLPESPDEPLESKRIKRSRQV</sequence>
<comment type="caution">
    <text evidence="3">The sequence shown here is derived from an EMBL/GenBank/DDBJ whole genome shotgun (WGS) entry which is preliminary data.</text>
</comment>
<proteinExistence type="predicted"/>
<evidence type="ECO:0000256" key="1">
    <source>
        <dbReference type="SAM" id="Coils"/>
    </source>
</evidence>
<feature type="region of interest" description="Disordered" evidence="2">
    <location>
        <begin position="629"/>
        <end position="653"/>
    </location>
</feature>
<accession>A0A8H4UQF8</accession>
<dbReference type="EMBL" id="JABEYC010000179">
    <property type="protein sequence ID" value="KAF4981216.1"/>
    <property type="molecule type" value="Genomic_DNA"/>
</dbReference>
<organism evidence="3 4">
    <name type="scientific">Fusarium zealandicum</name>
    <dbReference type="NCBI Taxonomy" id="1053134"/>
    <lineage>
        <taxon>Eukaryota</taxon>
        <taxon>Fungi</taxon>
        <taxon>Dikarya</taxon>
        <taxon>Ascomycota</taxon>
        <taxon>Pezizomycotina</taxon>
        <taxon>Sordariomycetes</taxon>
        <taxon>Hypocreomycetidae</taxon>
        <taxon>Hypocreales</taxon>
        <taxon>Nectriaceae</taxon>
        <taxon>Fusarium</taxon>
        <taxon>Fusarium staphyleae species complex</taxon>
    </lineage>
</organism>
<feature type="coiled-coil region" evidence="1">
    <location>
        <begin position="135"/>
        <end position="184"/>
    </location>
</feature>
<dbReference type="OrthoDB" id="5376010at2759"/>
<protein>
    <submittedName>
        <fullName evidence="3">Uncharacterized protein</fullName>
    </submittedName>
</protein>
<feature type="region of interest" description="Disordered" evidence="2">
    <location>
        <begin position="475"/>
        <end position="507"/>
    </location>
</feature>
<evidence type="ECO:0000313" key="3">
    <source>
        <dbReference type="EMBL" id="KAF4981216.1"/>
    </source>
</evidence>
<name>A0A8H4UQF8_9HYPO</name>
<reference evidence="3" key="2">
    <citation type="submission" date="2020-05" db="EMBL/GenBank/DDBJ databases">
        <authorList>
            <person name="Kim H.-S."/>
            <person name="Proctor R.H."/>
            <person name="Brown D.W."/>
        </authorList>
    </citation>
    <scope>NUCLEOTIDE SEQUENCE</scope>
    <source>
        <strain evidence="3">NRRL 22465</strain>
    </source>
</reference>